<evidence type="ECO:0000256" key="1">
    <source>
        <dbReference type="SAM" id="Phobius"/>
    </source>
</evidence>
<proteinExistence type="predicted"/>
<feature type="transmembrane region" description="Helical" evidence="1">
    <location>
        <begin position="54"/>
        <end position="74"/>
    </location>
</feature>
<dbReference type="AlphaFoldDB" id="A0A2S6CTH7"/>
<evidence type="ECO:0000313" key="2">
    <source>
        <dbReference type="EMBL" id="PPJ63002.1"/>
    </source>
</evidence>
<feature type="transmembrane region" description="Helical" evidence="1">
    <location>
        <begin position="86"/>
        <end position="103"/>
    </location>
</feature>
<organism evidence="2 3">
    <name type="scientific">Cuspidothrix issatschenkoi CHARLIE-1</name>
    <dbReference type="NCBI Taxonomy" id="2052836"/>
    <lineage>
        <taxon>Bacteria</taxon>
        <taxon>Bacillati</taxon>
        <taxon>Cyanobacteriota</taxon>
        <taxon>Cyanophyceae</taxon>
        <taxon>Nostocales</taxon>
        <taxon>Aphanizomenonaceae</taxon>
        <taxon>Cuspidothrix</taxon>
    </lineage>
</organism>
<accession>A0A2S6CTH7</accession>
<keyword evidence="1" id="KW-0812">Transmembrane</keyword>
<dbReference type="OrthoDB" id="9787983at2"/>
<keyword evidence="1" id="KW-1133">Transmembrane helix</keyword>
<gene>
    <name evidence="2" type="ORF">CUN59_12275</name>
</gene>
<protein>
    <submittedName>
        <fullName evidence="2">Uncharacterized protein</fullName>
    </submittedName>
</protein>
<keyword evidence="3" id="KW-1185">Reference proteome</keyword>
<keyword evidence="1" id="KW-0472">Membrane</keyword>
<feature type="transmembrane region" description="Helical" evidence="1">
    <location>
        <begin position="21"/>
        <end position="42"/>
    </location>
</feature>
<comment type="caution">
    <text evidence="2">The sequence shown here is derived from an EMBL/GenBank/DDBJ whole genome shotgun (WGS) entry which is preliminary data.</text>
</comment>
<reference evidence="2 3" key="1">
    <citation type="submission" date="2018-02" db="EMBL/GenBank/DDBJ databases">
        <title>Discovery of a pederin family compound in a non-symbiotic bloom-forming cyanobacterium.</title>
        <authorList>
            <person name="Kust A."/>
            <person name="Mares J."/>
            <person name="Jokela J."/>
            <person name="Urajova P."/>
            <person name="Hajek J."/>
            <person name="Saurav K."/>
            <person name="Voracova K."/>
            <person name="Fewer D.P."/>
            <person name="Haapaniemi E."/>
            <person name="Permi P."/>
            <person name="Rehakova K."/>
            <person name="Sivonen K."/>
            <person name="Hrouzek P."/>
        </authorList>
    </citation>
    <scope>NUCLEOTIDE SEQUENCE [LARGE SCALE GENOMIC DNA]</scope>
    <source>
        <strain evidence="2 3">CHARLIE-1</strain>
    </source>
</reference>
<name>A0A2S6CTH7_9CYAN</name>
<sequence length="117" mass="13234">MLNINHLRIRDLLKIPVRLGVVRATSAISIFIGGLVLLGWYFDLEILKKGFLGSPATMKANTALCFLLSGLSLWISQGMTETRRVFYLWLSRFFTVTVAGMWVTNNYSICIGLEFQN</sequence>
<dbReference type="EMBL" id="PGEM01000083">
    <property type="protein sequence ID" value="PPJ63002.1"/>
    <property type="molecule type" value="Genomic_DNA"/>
</dbReference>
<evidence type="ECO:0000313" key="3">
    <source>
        <dbReference type="Proteomes" id="UP000239589"/>
    </source>
</evidence>
<dbReference type="Proteomes" id="UP000239589">
    <property type="component" value="Unassembled WGS sequence"/>
</dbReference>